<dbReference type="NCBIfam" id="TIGR00254">
    <property type="entry name" value="GGDEF"/>
    <property type="match status" value="1"/>
</dbReference>
<dbReference type="CDD" id="cd01949">
    <property type="entry name" value="GGDEF"/>
    <property type="match status" value="1"/>
</dbReference>
<dbReference type="SMART" id="SM00267">
    <property type="entry name" value="GGDEF"/>
    <property type="match status" value="1"/>
</dbReference>
<dbReference type="InterPro" id="IPR029787">
    <property type="entry name" value="Nucleotide_cyclase"/>
</dbReference>
<dbReference type="InterPro" id="IPR050469">
    <property type="entry name" value="Diguanylate_Cyclase"/>
</dbReference>
<dbReference type="InterPro" id="IPR000160">
    <property type="entry name" value="GGDEF_dom"/>
</dbReference>
<evidence type="ECO:0000256" key="2">
    <source>
        <dbReference type="ARBA" id="ARBA00034247"/>
    </source>
</evidence>
<feature type="transmembrane region" description="Helical" evidence="3">
    <location>
        <begin position="53"/>
        <end position="74"/>
    </location>
</feature>
<keyword evidence="3" id="KW-0472">Membrane</keyword>
<feature type="transmembrane region" description="Helical" evidence="3">
    <location>
        <begin position="81"/>
        <end position="100"/>
    </location>
</feature>
<feature type="transmembrane region" description="Helical" evidence="3">
    <location>
        <begin position="106"/>
        <end position="130"/>
    </location>
</feature>
<dbReference type="EC" id="2.7.7.65" evidence="1"/>
<dbReference type="RefSeq" id="WP_265049234.1">
    <property type="nucleotide sequence ID" value="NZ_CP100390.1"/>
</dbReference>
<dbReference type="InterPro" id="IPR043128">
    <property type="entry name" value="Rev_trsase/Diguanyl_cyclase"/>
</dbReference>
<keyword evidence="3" id="KW-1133">Transmembrane helix</keyword>
<protein>
    <recommendedName>
        <fullName evidence="1">diguanylate cyclase</fullName>
        <ecNumber evidence="1">2.7.7.65</ecNumber>
    </recommendedName>
</protein>
<keyword evidence="6" id="KW-1185">Reference proteome</keyword>
<evidence type="ECO:0000256" key="3">
    <source>
        <dbReference type="SAM" id="Phobius"/>
    </source>
</evidence>
<name>A0ABY6N6Y5_9ALTE</name>
<evidence type="ECO:0000259" key="4">
    <source>
        <dbReference type="PROSITE" id="PS50887"/>
    </source>
</evidence>
<reference evidence="5" key="1">
    <citation type="submission" date="2022-06" db="EMBL/GenBank/DDBJ databases">
        <title>Alkalimarinus sp. nov., isolated from gut of a Alitta virens.</title>
        <authorList>
            <person name="Yang A.I."/>
            <person name="Shin N.-R."/>
        </authorList>
    </citation>
    <scope>NUCLEOTIDE SEQUENCE</scope>
    <source>
        <strain evidence="5">A2M4</strain>
    </source>
</reference>
<gene>
    <name evidence="5" type="ORF">NKI27_08495</name>
</gene>
<evidence type="ECO:0000256" key="1">
    <source>
        <dbReference type="ARBA" id="ARBA00012528"/>
    </source>
</evidence>
<dbReference type="EMBL" id="CP100390">
    <property type="protein sequence ID" value="UZE97757.1"/>
    <property type="molecule type" value="Genomic_DNA"/>
</dbReference>
<comment type="catalytic activity">
    <reaction evidence="2">
        <text>2 GTP = 3',3'-c-di-GMP + 2 diphosphate</text>
        <dbReference type="Rhea" id="RHEA:24898"/>
        <dbReference type="ChEBI" id="CHEBI:33019"/>
        <dbReference type="ChEBI" id="CHEBI:37565"/>
        <dbReference type="ChEBI" id="CHEBI:58805"/>
        <dbReference type="EC" id="2.7.7.65"/>
    </reaction>
</comment>
<dbReference type="PANTHER" id="PTHR45138:SF9">
    <property type="entry name" value="DIGUANYLATE CYCLASE DGCM-RELATED"/>
    <property type="match status" value="1"/>
</dbReference>
<keyword evidence="3" id="KW-0812">Transmembrane</keyword>
<dbReference type="Proteomes" id="UP001163739">
    <property type="component" value="Chromosome"/>
</dbReference>
<feature type="transmembrane region" description="Helical" evidence="3">
    <location>
        <begin position="142"/>
        <end position="168"/>
    </location>
</feature>
<organism evidence="5 6">
    <name type="scientific">Alkalimarinus alittae</name>
    <dbReference type="NCBI Taxonomy" id="2961619"/>
    <lineage>
        <taxon>Bacteria</taxon>
        <taxon>Pseudomonadati</taxon>
        <taxon>Pseudomonadota</taxon>
        <taxon>Gammaproteobacteria</taxon>
        <taxon>Alteromonadales</taxon>
        <taxon>Alteromonadaceae</taxon>
        <taxon>Alkalimarinus</taxon>
    </lineage>
</organism>
<dbReference type="PANTHER" id="PTHR45138">
    <property type="entry name" value="REGULATORY COMPONENTS OF SENSORY TRANSDUCTION SYSTEM"/>
    <property type="match status" value="1"/>
</dbReference>
<sequence length="411" mass="46995">MPFDNKEHNTLIDQLRDAQAYLQKKRFYYRFNTQMEAKYTQYMLSSYQFENRLYPSLGVLGLILFIASDLIVIPSLIDQAIIIRSIGAGIILAVVGGIYLDKSYRWHQILLCLGAFIIHLSLILVGILAADSGQFHYQFGSIITIIFICNIIRVGFSYALPFALVMLLSQLFAMSQLTVITTEQMTEIFFIYSFVTILSLIVNGRMEFEIRKSFVRSQLLNYEHDELIKTQEKLRKLSTLDALTGLFNRRYFNKHIEREWLNAVRQKTPISVLMIDVDDFKRYNDTQGHVAGDESLKSIAQTLKQHVQRPNDMVARYGGEEFVITLPYANEADATALASIILNAVFELNIQHPYATHQNRLTISIGCCSLIPDQEYSIKDLLKCADEALYESKRKGKNCISTGKCSKLNKS</sequence>
<dbReference type="Pfam" id="PF00990">
    <property type="entry name" value="GGDEF"/>
    <property type="match status" value="1"/>
</dbReference>
<evidence type="ECO:0000313" key="5">
    <source>
        <dbReference type="EMBL" id="UZE97757.1"/>
    </source>
</evidence>
<dbReference type="PROSITE" id="PS50887">
    <property type="entry name" value="GGDEF"/>
    <property type="match status" value="1"/>
</dbReference>
<accession>A0ABY6N6Y5</accession>
<feature type="transmembrane region" description="Helical" evidence="3">
    <location>
        <begin position="188"/>
        <end position="206"/>
    </location>
</feature>
<dbReference type="Gene3D" id="3.30.70.270">
    <property type="match status" value="1"/>
</dbReference>
<feature type="domain" description="GGDEF" evidence="4">
    <location>
        <begin position="268"/>
        <end position="405"/>
    </location>
</feature>
<evidence type="ECO:0000313" key="6">
    <source>
        <dbReference type="Proteomes" id="UP001163739"/>
    </source>
</evidence>
<dbReference type="SUPFAM" id="SSF55073">
    <property type="entry name" value="Nucleotide cyclase"/>
    <property type="match status" value="1"/>
</dbReference>
<proteinExistence type="predicted"/>